<sequence length="173" mass="19708">MTTVFRDIKLKTVQGRPSYHRITDQVIDVVENGGIKNGICLVQTAHTTCSIYFDEYMHDTNYYGDDYLTVDIDNLLEQIVPRQRTENFPYLSPGPKHISYGMEKNDPDYPAEKWSMLNTDAHIRADLLGSSVTLGVRNGHLMNGSVGSIYFVDFDQTRERNRTVNIVVVGDKE</sequence>
<organism evidence="2 3">
    <name type="scientific">Lacticaseibacillus zeae</name>
    <name type="common">Lactobacillus zeae</name>
    <dbReference type="NCBI Taxonomy" id="57037"/>
    <lineage>
        <taxon>Bacteria</taxon>
        <taxon>Bacillati</taxon>
        <taxon>Bacillota</taxon>
        <taxon>Bacilli</taxon>
        <taxon>Lactobacillales</taxon>
        <taxon>Lactobacillaceae</taxon>
        <taxon>Lacticaseibacillus</taxon>
    </lineage>
</organism>
<protein>
    <submittedName>
        <fullName evidence="2">YjbQ family protein</fullName>
    </submittedName>
</protein>
<dbReference type="PANTHER" id="PTHR30615">
    <property type="entry name" value="UNCHARACTERIZED PROTEIN YJBQ-RELATED"/>
    <property type="match status" value="1"/>
</dbReference>
<accession>A0A5R8LYK3</accession>
<evidence type="ECO:0000313" key="3">
    <source>
        <dbReference type="Proteomes" id="UP000307781"/>
    </source>
</evidence>
<dbReference type="SUPFAM" id="SSF111038">
    <property type="entry name" value="YjbQ-like"/>
    <property type="match status" value="1"/>
</dbReference>
<evidence type="ECO:0000256" key="1">
    <source>
        <dbReference type="ARBA" id="ARBA00005534"/>
    </source>
</evidence>
<comment type="caution">
    <text evidence="2">The sequence shown here is derived from an EMBL/GenBank/DDBJ whole genome shotgun (WGS) entry which is preliminary data.</text>
</comment>
<dbReference type="RefSeq" id="WP_138117815.1">
    <property type="nucleotide sequence ID" value="NZ_VBWN01000003.1"/>
</dbReference>
<dbReference type="EMBL" id="VBWN01000003">
    <property type="protein sequence ID" value="TLF42393.1"/>
    <property type="molecule type" value="Genomic_DNA"/>
</dbReference>
<gene>
    <name evidence="2" type="ORF">FEI14_05745</name>
</gene>
<evidence type="ECO:0000313" key="2">
    <source>
        <dbReference type="EMBL" id="TLF42393.1"/>
    </source>
</evidence>
<proteinExistence type="inferred from homology"/>
<dbReference type="InterPro" id="IPR035917">
    <property type="entry name" value="YjbQ-like_sf"/>
</dbReference>
<reference evidence="2 3" key="1">
    <citation type="submission" date="2019-05" db="EMBL/GenBank/DDBJ databases">
        <title>Genome-based reclassification of Lactobacillus casei as Lactobacillus casei subsp. casei. subsp.nov., description of Lactobacillus casei subsp. zeae subsp. nov., and emended description of Lactobacillus casei.</title>
        <authorList>
            <person name="Huang C.-H."/>
        </authorList>
    </citation>
    <scope>NUCLEOTIDE SEQUENCE [LARGE SCALE GENOMIC DNA]</scope>
    <source>
        <strain evidence="2 3">CRBIP24.58</strain>
    </source>
</reference>
<dbReference type="PANTHER" id="PTHR30615:SF8">
    <property type="entry name" value="UPF0047 PROTEIN C4A8.02C"/>
    <property type="match status" value="1"/>
</dbReference>
<name>A0A5R8LYK3_LACZE</name>
<dbReference type="InterPro" id="IPR001602">
    <property type="entry name" value="UPF0047_YjbQ-like"/>
</dbReference>
<dbReference type="AlphaFoldDB" id="A0A5R8LYK3"/>
<dbReference type="Pfam" id="PF01894">
    <property type="entry name" value="YjbQ"/>
    <property type="match status" value="1"/>
</dbReference>
<dbReference type="Proteomes" id="UP000307781">
    <property type="component" value="Unassembled WGS sequence"/>
</dbReference>
<comment type="similarity">
    <text evidence="1">Belongs to the UPF0047 family.</text>
</comment>
<dbReference type="Gene3D" id="2.60.120.460">
    <property type="entry name" value="YjbQ-like"/>
    <property type="match status" value="1"/>
</dbReference>